<dbReference type="FunFam" id="3.40.50.720:FF:000084">
    <property type="entry name" value="Short-chain dehydrogenase reductase"/>
    <property type="match status" value="1"/>
</dbReference>
<dbReference type="InterPro" id="IPR020904">
    <property type="entry name" value="Sc_DH/Rdtase_CS"/>
</dbReference>
<accession>A0A9P0GV78</accession>
<evidence type="ECO:0000256" key="4">
    <source>
        <dbReference type="ARBA" id="ARBA00023002"/>
    </source>
</evidence>
<dbReference type="InterPro" id="IPR051737">
    <property type="entry name" value="L-xylulose/Carbonyl_redctase"/>
</dbReference>
<evidence type="ECO:0000256" key="1">
    <source>
        <dbReference type="ARBA" id="ARBA00006484"/>
    </source>
</evidence>
<evidence type="ECO:0000256" key="3">
    <source>
        <dbReference type="ARBA" id="ARBA00022857"/>
    </source>
</evidence>
<dbReference type="Proteomes" id="UP001152798">
    <property type="component" value="Chromosome 1"/>
</dbReference>
<dbReference type="PANTHER" id="PTHR44252">
    <property type="entry name" value="D-ERYTHRULOSE REDUCTASE"/>
    <property type="match status" value="1"/>
</dbReference>
<dbReference type="GO" id="GO:0004090">
    <property type="term" value="F:carbonyl reductase (NADPH) activity"/>
    <property type="evidence" value="ECO:0007669"/>
    <property type="project" value="TreeGrafter"/>
</dbReference>
<evidence type="ECO:0000313" key="7">
    <source>
        <dbReference type="Proteomes" id="UP001152798"/>
    </source>
</evidence>
<protein>
    <submittedName>
        <fullName evidence="6">Uncharacterized protein</fullName>
    </submittedName>
</protein>
<dbReference type="PRINTS" id="PR00081">
    <property type="entry name" value="GDHRDH"/>
</dbReference>
<comment type="subunit">
    <text evidence="2">Homotetramer.</text>
</comment>
<dbReference type="Gene3D" id="3.40.50.720">
    <property type="entry name" value="NAD(P)-binding Rossmann-like Domain"/>
    <property type="match status" value="2"/>
</dbReference>
<dbReference type="AlphaFoldDB" id="A0A9P0GV78"/>
<evidence type="ECO:0000313" key="6">
    <source>
        <dbReference type="EMBL" id="CAH1389114.1"/>
    </source>
</evidence>
<dbReference type="GO" id="GO:0006006">
    <property type="term" value="P:glucose metabolic process"/>
    <property type="evidence" value="ECO:0007669"/>
    <property type="project" value="TreeGrafter"/>
</dbReference>
<dbReference type="PROSITE" id="PS00061">
    <property type="entry name" value="ADH_SHORT"/>
    <property type="match status" value="2"/>
</dbReference>
<dbReference type="InterPro" id="IPR036291">
    <property type="entry name" value="NAD(P)-bd_dom_sf"/>
</dbReference>
<dbReference type="Pfam" id="PF00106">
    <property type="entry name" value="adh_short"/>
    <property type="match status" value="2"/>
</dbReference>
<organism evidence="6 7">
    <name type="scientific">Nezara viridula</name>
    <name type="common">Southern green stink bug</name>
    <name type="synonym">Cimex viridulus</name>
    <dbReference type="NCBI Taxonomy" id="85310"/>
    <lineage>
        <taxon>Eukaryota</taxon>
        <taxon>Metazoa</taxon>
        <taxon>Ecdysozoa</taxon>
        <taxon>Arthropoda</taxon>
        <taxon>Hexapoda</taxon>
        <taxon>Insecta</taxon>
        <taxon>Pterygota</taxon>
        <taxon>Neoptera</taxon>
        <taxon>Paraneoptera</taxon>
        <taxon>Hemiptera</taxon>
        <taxon>Heteroptera</taxon>
        <taxon>Panheteroptera</taxon>
        <taxon>Pentatomomorpha</taxon>
        <taxon>Pentatomoidea</taxon>
        <taxon>Pentatomidae</taxon>
        <taxon>Pentatominae</taxon>
        <taxon>Nezara</taxon>
    </lineage>
</organism>
<evidence type="ECO:0000256" key="2">
    <source>
        <dbReference type="ARBA" id="ARBA00011881"/>
    </source>
</evidence>
<dbReference type="SUPFAM" id="SSF51735">
    <property type="entry name" value="NAD(P)-binding Rossmann-fold domains"/>
    <property type="match status" value="2"/>
</dbReference>
<keyword evidence="4" id="KW-0560">Oxidoreductase</keyword>
<dbReference type="EMBL" id="OV725077">
    <property type="protein sequence ID" value="CAH1389114.1"/>
    <property type="molecule type" value="Genomic_DNA"/>
</dbReference>
<sequence>MGGFRMTTALVHHELRTRSTALGKSLVLTDPFIIISRHSVKWIGRYLAKKLLECDASVVALCQSENDLASLKGEVPDITTIAVDITDTEKMTSLVEGHGPYHGLVNNAAFVELQPFLEATPECIDSQVVAKSMIDNEIQGSIVNVSSQASLIALKDHAVYGGTKGALDMVSKVMALELGSQYCIRVNCVNPTIVLTERGIGRCLAKKLTECHAEVVALSRTAKHLNSLKKEVPEVTTIAADVTDTEQVTCLIEEHGPFHGLVNNAGSNFLQPFLEVTPKCFDKLFDVNVKAPILISQAVAKGMIDNKIGGSIVNVSSQASLIALHDHTVYCGSKGALDTITKVMALELGKYCIRVNYIIEVVNAIIYLLSDASSMVNGVMLRVDGGATAN</sequence>
<dbReference type="PANTHER" id="PTHR44252:SF3">
    <property type="entry name" value="D-ERYTHRULOSE REDUCTASE-RELATED"/>
    <property type="match status" value="1"/>
</dbReference>
<name>A0A9P0GV78_NEZVI</name>
<reference evidence="6" key="1">
    <citation type="submission" date="2022-01" db="EMBL/GenBank/DDBJ databases">
        <authorList>
            <person name="King R."/>
        </authorList>
    </citation>
    <scope>NUCLEOTIDE SEQUENCE</scope>
</reference>
<dbReference type="OrthoDB" id="1393670at2759"/>
<evidence type="ECO:0000256" key="5">
    <source>
        <dbReference type="RuleBase" id="RU000363"/>
    </source>
</evidence>
<dbReference type="GO" id="GO:0050038">
    <property type="term" value="F:L-xylulose reductase (NADPH) activity"/>
    <property type="evidence" value="ECO:0007669"/>
    <property type="project" value="TreeGrafter"/>
</dbReference>
<dbReference type="GO" id="GO:0005997">
    <property type="term" value="P:xylulose metabolic process"/>
    <property type="evidence" value="ECO:0007669"/>
    <property type="project" value="TreeGrafter"/>
</dbReference>
<proteinExistence type="inferred from homology"/>
<keyword evidence="7" id="KW-1185">Reference proteome</keyword>
<keyword evidence="3" id="KW-0521">NADP</keyword>
<comment type="similarity">
    <text evidence="1 5">Belongs to the short-chain dehydrogenases/reductases (SDR) family.</text>
</comment>
<dbReference type="InterPro" id="IPR002347">
    <property type="entry name" value="SDR_fam"/>
</dbReference>
<gene>
    <name evidence="6" type="ORF">NEZAVI_LOCUS573</name>
</gene>
<dbReference type="PRINTS" id="PR00080">
    <property type="entry name" value="SDRFAMILY"/>
</dbReference>